<dbReference type="RefSeq" id="WP_141615930.1">
    <property type="nucleotide sequence ID" value="NZ_CP041253.1"/>
</dbReference>
<dbReference type="GO" id="GO:0032259">
    <property type="term" value="P:methylation"/>
    <property type="evidence" value="ECO:0007669"/>
    <property type="project" value="UniProtKB-KW"/>
</dbReference>
<dbReference type="EMBL" id="CP041253">
    <property type="protein sequence ID" value="QDH80707.1"/>
    <property type="molecule type" value="Genomic_DNA"/>
</dbReference>
<feature type="domain" description="Methyltransferase" evidence="1">
    <location>
        <begin position="22"/>
        <end position="103"/>
    </location>
</feature>
<keyword evidence="3" id="KW-1185">Reference proteome</keyword>
<dbReference type="Proteomes" id="UP000316614">
    <property type="component" value="Chromosome"/>
</dbReference>
<evidence type="ECO:0000313" key="2">
    <source>
        <dbReference type="EMBL" id="QDH80707.1"/>
    </source>
</evidence>
<reference evidence="2 3" key="1">
    <citation type="submission" date="2019-06" db="EMBL/GenBank/DDBJ databases">
        <title>Echinicola alkalisoli sp. nov. isolated from saline soil.</title>
        <authorList>
            <person name="Sun J.-Q."/>
            <person name="Xu L."/>
        </authorList>
    </citation>
    <scope>NUCLEOTIDE SEQUENCE [LARGE SCALE GENOMIC DNA]</scope>
    <source>
        <strain evidence="2 3">LN3S3</strain>
    </source>
</reference>
<sequence length="185" mass="20967">MKLRSADNLAPIWDLLYDMIPDNANVLDIGCGNGKLLLKIAQKLQMGLGIDESPRLIRSANEQARKFTHLSFQCKQIQEDFTVPTGIDCIIGSMFFHVISPDLSLSLLNKVKISADKLFVVALAKPTTSTDKWILWLDQRFSGHYHNFRSYQHLGYMDRILTLAQLPFSVSPTPIPFIKIYTVNL</sequence>
<dbReference type="KEGG" id="echi:FKX85_17330"/>
<keyword evidence="2" id="KW-0808">Transferase</keyword>
<dbReference type="OrthoDB" id="9791837at2"/>
<dbReference type="InterPro" id="IPR029063">
    <property type="entry name" value="SAM-dependent_MTases_sf"/>
</dbReference>
<keyword evidence="2" id="KW-0489">Methyltransferase</keyword>
<dbReference type="Pfam" id="PF13847">
    <property type="entry name" value="Methyltransf_31"/>
    <property type="match status" value="1"/>
</dbReference>
<dbReference type="GO" id="GO:0008168">
    <property type="term" value="F:methyltransferase activity"/>
    <property type="evidence" value="ECO:0007669"/>
    <property type="project" value="UniProtKB-KW"/>
</dbReference>
<dbReference type="Gene3D" id="3.40.50.150">
    <property type="entry name" value="Vaccinia Virus protein VP39"/>
    <property type="match status" value="1"/>
</dbReference>
<dbReference type="AlphaFoldDB" id="A0A514CLT9"/>
<accession>A0A514CLT9</accession>
<dbReference type="SUPFAM" id="SSF53335">
    <property type="entry name" value="S-adenosyl-L-methionine-dependent methyltransferases"/>
    <property type="match status" value="1"/>
</dbReference>
<protein>
    <submittedName>
        <fullName evidence="2">Class I SAM-dependent methyltransferase</fullName>
    </submittedName>
</protein>
<organism evidence="2 3">
    <name type="scientific">Echinicola soli</name>
    <dbReference type="NCBI Taxonomy" id="2591634"/>
    <lineage>
        <taxon>Bacteria</taxon>
        <taxon>Pseudomonadati</taxon>
        <taxon>Bacteroidota</taxon>
        <taxon>Cytophagia</taxon>
        <taxon>Cytophagales</taxon>
        <taxon>Cyclobacteriaceae</taxon>
        <taxon>Echinicola</taxon>
    </lineage>
</organism>
<evidence type="ECO:0000259" key="1">
    <source>
        <dbReference type="Pfam" id="PF13847"/>
    </source>
</evidence>
<name>A0A514CLT9_9BACT</name>
<proteinExistence type="predicted"/>
<gene>
    <name evidence="2" type="ORF">FKX85_17330</name>
</gene>
<dbReference type="InterPro" id="IPR025714">
    <property type="entry name" value="Methyltranfer_dom"/>
</dbReference>
<evidence type="ECO:0000313" key="3">
    <source>
        <dbReference type="Proteomes" id="UP000316614"/>
    </source>
</evidence>
<dbReference type="CDD" id="cd02440">
    <property type="entry name" value="AdoMet_MTases"/>
    <property type="match status" value="1"/>
</dbReference>